<dbReference type="EMBL" id="KK100295">
    <property type="protein sequence ID" value="KIZ07099.1"/>
    <property type="molecule type" value="Genomic_DNA"/>
</dbReference>
<name>A0A0D2LL55_9CHLO</name>
<gene>
    <name evidence="2" type="ORF">MNEG_0854</name>
</gene>
<feature type="region of interest" description="Disordered" evidence="1">
    <location>
        <begin position="439"/>
        <end position="495"/>
    </location>
</feature>
<feature type="region of interest" description="Disordered" evidence="1">
    <location>
        <begin position="208"/>
        <end position="227"/>
    </location>
</feature>
<feature type="compositionally biased region" description="Gly residues" evidence="1">
    <location>
        <begin position="449"/>
        <end position="484"/>
    </location>
</feature>
<evidence type="ECO:0000256" key="1">
    <source>
        <dbReference type="SAM" id="MobiDB-lite"/>
    </source>
</evidence>
<evidence type="ECO:0000313" key="2">
    <source>
        <dbReference type="EMBL" id="KIZ07099.1"/>
    </source>
</evidence>
<feature type="compositionally biased region" description="Acidic residues" evidence="1">
    <location>
        <begin position="157"/>
        <end position="166"/>
    </location>
</feature>
<evidence type="ECO:0000313" key="3">
    <source>
        <dbReference type="Proteomes" id="UP000054498"/>
    </source>
</evidence>
<dbReference type="GeneID" id="25726972"/>
<evidence type="ECO:0008006" key="4">
    <source>
        <dbReference type="Google" id="ProtNLM"/>
    </source>
</evidence>
<dbReference type="Proteomes" id="UP000054498">
    <property type="component" value="Unassembled WGS sequence"/>
</dbReference>
<dbReference type="KEGG" id="mng:MNEG_0854"/>
<feature type="region of interest" description="Disordered" evidence="1">
    <location>
        <begin position="24"/>
        <end position="85"/>
    </location>
</feature>
<dbReference type="OrthoDB" id="551680at2759"/>
<feature type="compositionally biased region" description="Low complexity" evidence="1">
    <location>
        <begin position="136"/>
        <end position="150"/>
    </location>
</feature>
<protein>
    <recommendedName>
        <fullName evidence="4">Fibrous sheath-interacting protein 1</fullName>
    </recommendedName>
</protein>
<proteinExistence type="predicted"/>
<keyword evidence="3" id="KW-1185">Reference proteome</keyword>
<organism evidence="2 3">
    <name type="scientific">Monoraphidium neglectum</name>
    <dbReference type="NCBI Taxonomy" id="145388"/>
    <lineage>
        <taxon>Eukaryota</taxon>
        <taxon>Viridiplantae</taxon>
        <taxon>Chlorophyta</taxon>
        <taxon>core chlorophytes</taxon>
        <taxon>Chlorophyceae</taxon>
        <taxon>CS clade</taxon>
        <taxon>Sphaeropleales</taxon>
        <taxon>Selenastraceae</taxon>
        <taxon>Monoraphidium</taxon>
    </lineage>
</organism>
<feature type="region of interest" description="Disordered" evidence="1">
    <location>
        <begin position="109"/>
        <end position="166"/>
    </location>
</feature>
<sequence>MVPRGALERTASLLRLISSIYGPVEDEEPALGRDADMDASAGEAESACRVGGEPSAGGDDTGDGTDAAQLRARSRSDGGSFAGKGSVCGLAPAGGSLLSSAEELGIAGAVRSESSGLEEEESEQAQCPSSNEAPEGGDSAEAAAQPAAEPLGGGGDDGSDGDADEYELEAARARVALAAIAARLQGRAALEAELSGLMTDLRMRAVSEDGRGSNEEGVPGGAGGAAARREMVRQMVEAARQMMAERRGEYRALDGWGGPRGYDQLPFSFLPPDHPDPRVSEGLERIRRLDEKLRDATLAALVAAHEASPGAAADEARRRLEGRAARLDALLAAQRKKRLHAARLSRALTSLDGSSQAGGAPGERPNSYYILGPDEEQLLRDVMARDDDTLDSTNPFDLAAAPAAARTEGLPPAPGLSKRAEGLRALLAECVAQQVAAGQRAAPSSAGSLSGGRGGSISGGRGGSSSGGDGGGGGGGGAAEGPGGVASRAGSSVRV</sequence>
<dbReference type="RefSeq" id="XP_013906118.1">
    <property type="nucleotide sequence ID" value="XM_014050664.1"/>
</dbReference>
<feature type="compositionally biased region" description="Low complexity" evidence="1">
    <location>
        <begin position="439"/>
        <end position="448"/>
    </location>
</feature>
<reference evidence="2 3" key="1">
    <citation type="journal article" date="2013" name="BMC Genomics">
        <title>Reconstruction of the lipid metabolism for the microalga Monoraphidium neglectum from its genome sequence reveals characteristics suitable for biofuel production.</title>
        <authorList>
            <person name="Bogen C."/>
            <person name="Al-Dilaimi A."/>
            <person name="Albersmeier A."/>
            <person name="Wichmann J."/>
            <person name="Grundmann M."/>
            <person name="Rupp O."/>
            <person name="Lauersen K.J."/>
            <person name="Blifernez-Klassen O."/>
            <person name="Kalinowski J."/>
            <person name="Goesmann A."/>
            <person name="Mussgnug J.H."/>
            <person name="Kruse O."/>
        </authorList>
    </citation>
    <scope>NUCLEOTIDE SEQUENCE [LARGE SCALE GENOMIC DNA]</scope>
    <source>
        <strain evidence="2 3">SAG 48.87</strain>
    </source>
</reference>
<accession>A0A0D2LL55</accession>
<dbReference type="AlphaFoldDB" id="A0A0D2LL55"/>
<feature type="region of interest" description="Disordered" evidence="1">
    <location>
        <begin position="351"/>
        <end position="370"/>
    </location>
</feature>